<protein>
    <recommendedName>
        <fullName evidence="2">Band 3 cytoplasmic domain-containing protein</fullName>
    </recommendedName>
</protein>
<reference evidence="3 4" key="1">
    <citation type="submission" date="2021-04" db="EMBL/GenBank/DDBJ databases">
        <authorList>
            <person name="De Guttry C."/>
            <person name="Zahm M."/>
            <person name="Klopp C."/>
            <person name="Cabau C."/>
            <person name="Louis A."/>
            <person name="Berthelot C."/>
            <person name="Parey E."/>
            <person name="Roest Crollius H."/>
            <person name="Montfort J."/>
            <person name="Robinson-Rechavi M."/>
            <person name="Bucao C."/>
            <person name="Bouchez O."/>
            <person name="Gislard M."/>
            <person name="Lluch J."/>
            <person name="Milhes M."/>
            <person name="Lampietro C."/>
            <person name="Lopez Roques C."/>
            <person name="Donnadieu C."/>
            <person name="Braasch I."/>
            <person name="Desvignes T."/>
            <person name="Postlethwait J."/>
            <person name="Bobe J."/>
            <person name="Wedekind C."/>
            <person name="Guiguen Y."/>
        </authorList>
    </citation>
    <scope>NUCLEOTIDE SEQUENCE [LARGE SCALE GENOMIC DNA]</scope>
    <source>
        <strain evidence="3">Cs_M1</strain>
        <tissue evidence="3">Blood</tissue>
    </source>
</reference>
<evidence type="ECO:0000313" key="4">
    <source>
        <dbReference type="Proteomes" id="UP001356427"/>
    </source>
</evidence>
<proteinExistence type="predicted"/>
<dbReference type="GO" id="GO:0051453">
    <property type="term" value="P:regulation of intracellular pH"/>
    <property type="evidence" value="ECO:0007669"/>
    <property type="project" value="TreeGrafter"/>
</dbReference>
<dbReference type="Gene3D" id="3.40.930.10">
    <property type="entry name" value="Mannitol-specific EII, Chain A"/>
    <property type="match status" value="1"/>
</dbReference>
<feature type="region of interest" description="Disordered" evidence="1">
    <location>
        <begin position="236"/>
        <end position="257"/>
    </location>
</feature>
<dbReference type="EMBL" id="JAGTTL010000014">
    <property type="protein sequence ID" value="KAK6312643.1"/>
    <property type="molecule type" value="Genomic_DNA"/>
</dbReference>
<feature type="domain" description="Band 3 cytoplasmic" evidence="2">
    <location>
        <begin position="111"/>
        <end position="251"/>
    </location>
</feature>
<dbReference type="GO" id="GO:0016323">
    <property type="term" value="C:basolateral plasma membrane"/>
    <property type="evidence" value="ECO:0007669"/>
    <property type="project" value="TreeGrafter"/>
</dbReference>
<dbReference type="GO" id="GO:0008509">
    <property type="term" value="F:monoatomic anion transmembrane transporter activity"/>
    <property type="evidence" value="ECO:0007669"/>
    <property type="project" value="InterPro"/>
</dbReference>
<accession>A0AAN8LH99</accession>
<feature type="region of interest" description="Disordered" evidence="1">
    <location>
        <begin position="1"/>
        <end position="60"/>
    </location>
</feature>
<comment type="caution">
    <text evidence="3">The sequence shown here is derived from an EMBL/GenBank/DDBJ whole genome shotgun (WGS) entry which is preliminary data.</text>
</comment>
<dbReference type="InterPro" id="IPR016152">
    <property type="entry name" value="PTrfase/Anion_transptr"/>
</dbReference>
<keyword evidence="4" id="KW-1185">Reference proteome</keyword>
<dbReference type="GO" id="GO:0005452">
    <property type="term" value="F:solute:inorganic anion antiporter activity"/>
    <property type="evidence" value="ECO:0007669"/>
    <property type="project" value="InterPro"/>
</dbReference>
<dbReference type="AlphaFoldDB" id="A0AAN8LH99"/>
<dbReference type="GO" id="GO:0008510">
    <property type="term" value="F:sodium:bicarbonate symporter activity"/>
    <property type="evidence" value="ECO:0007669"/>
    <property type="project" value="TreeGrafter"/>
</dbReference>
<gene>
    <name evidence="3" type="ORF">J4Q44_G00159900</name>
</gene>
<dbReference type="PANTHER" id="PTHR11453:SF10">
    <property type="entry name" value="ELECTROGENIC SODIUM BICARBONATE COTRANSPORTER 1"/>
    <property type="match status" value="1"/>
</dbReference>
<dbReference type="InterPro" id="IPR013769">
    <property type="entry name" value="Band3_cytoplasmic_dom"/>
</dbReference>
<dbReference type="Pfam" id="PF07565">
    <property type="entry name" value="Band_3_cyto"/>
    <property type="match status" value="1"/>
</dbReference>
<dbReference type="PANTHER" id="PTHR11453">
    <property type="entry name" value="ANION EXCHANGE PROTEIN"/>
    <property type="match status" value="1"/>
</dbReference>
<sequence length="281" mass="32025">MSENNNNNHEEKKERDGEREEDREEKKERDGEREEDREEKKERDELLVRIPPPPPQVVRVGQPAPGVYGLGDLDGQQPVSRSIFPFSPVSPAGERIRIMLGEDDDGPSPPQLFTELDELLSVDGQEMEWKETARWIKFEEKVEKGGERWSKPHVATLSLHSLMELRTCIEKGTIMLEMEASTLPQVVELITYSQIESGLLKAELKDKVIYTLLRKHRHQTKKSNLRSLADIGKTVSSASSPATTHRNLASSSMNDISDKPDKDQVSFYWLTSLFNVSKQCQ</sequence>
<feature type="compositionally biased region" description="Basic and acidic residues" evidence="1">
    <location>
        <begin position="8"/>
        <end position="47"/>
    </location>
</feature>
<organism evidence="3 4">
    <name type="scientific">Coregonus suidteri</name>
    <dbReference type="NCBI Taxonomy" id="861788"/>
    <lineage>
        <taxon>Eukaryota</taxon>
        <taxon>Metazoa</taxon>
        <taxon>Chordata</taxon>
        <taxon>Craniata</taxon>
        <taxon>Vertebrata</taxon>
        <taxon>Euteleostomi</taxon>
        <taxon>Actinopterygii</taxon>
        <taxon>Neopterygii</taxon>
        <taxon>Teleostei</taxon>
        <taxon>Protacanthopterygii</taxon>
        <taxon>Salmoniformes</taxon>
        <taxon>Salmonidae</taxon>
        <taxon>Coregoninae</taxon>
        <taxon>Coregonus</taxon>
    </lineage>
</organism>
<name>A0AAN8LH99_9TELE</name>
<dbReference type="SUPFAM" id="SSF55804">
    <property type="entry name" value="Phoshotransferase/anion transport protein"/>
    <property type="match status" value="1"/>
</dbReference>
<evidence type="ECO:0000256" key="1">
    <source>
        <dbReference type="SAM" id="MobiDB-lite"/>
    </source>
</evidence>
<dbReference type="InterPro" id="IPR003020">
    <property type="entry name" value="HCO3_transpt_euk"/>
</dbReference>
<dbReference type="Proteomes" id="UP001356427">
    <property type="component" value="Unassembled WGS sequence"/>
</dbReference>
<feature type="compositionally biased region" description="Polar residues" evidence="1">
    <location>
        <begin position="236"/>
        <end position="255"/>
    </location>
</feature>
<evidence type="ECO:0000313" key="3">
    <source>
        <dbReference type="EMBL" id="KAK6312643.1"/>
    </source>
</evidence>
<evidence type="ECO:0000259" key="2">
    <source>
        <dbReference type="Pfam" id="PF07565"/>
    </source>
</evidence>